<dbReference type="GO" id="GO:0016787">
    <property type="term" value="F:hydrolase activity"/>
    <property type="evidence" value="ECO:0007669"/>
    <property type="project" value="UniProtKB-KW"/>
</dbReference>
<accession>A0A4P8IZU5</accession>
<dbReference type="PANTHER" id="PTHR43798:SF31">
    <property type="entry name" value="AB HYDROLASE SUPERFAMILY PROTEIN YCLE"/>
    <property type="match status" value="1"/>
</dbReference>
<proteinExistence type="predicted"/>
<dbReference type="AlphaFoldDB" id="A0A4P8IZU5"/>
<dbReference type="InterPro" id="IPR000073">
    <property type="entry name" value="AB_hydrolase_1"/>
</dbReference>
<dbReference type="KEGG" id="tvl:FAZ95_29870"/>
<evidence type="ECO:0000256" key="1">
    <source>
        <dbReference type="ARBA" id="ARBA00022801"/>
    </source>
</evidence>
<dbReference type="GO" id="GO:0016020">
    <property type="term" value="C:membrane"/>
    <property type="evidence" value="ECO:0007669"/>
    <property type="project" value="TreeGrafter"/>
</dbReference>
<sequence length="260" mass="28786">MPYVARGEGPLLLFVHGSLCDYRYWQPQLDGLSARYRCVSVSLTHYWPLARIAADVPFSWSRHADELADFLTRLNEGPAHVVGHSRGGCVAYHFARRHAQHVRTLTLADPGGPLQIPGRPQAQMPETVNALRARAAQLIESGEIDAGLQLFVDSVSRPGFWEKSTTAFRTMATDNAGTLPRQFLDPLPAYLAEDAAEVRCPVLLIDGEKSPLMFKRTVAALEAWLADARRQTVRGASHGMNLAHPSAFNRFVDEFIRSVA</sequence>
<keyword evidence="4" id="KW-1185">Reference proteome</keyword>
<name>A0A4P8IZU5_9BURK</name>
<organism evidence="3 4">
    <name type="scientific">Trinickia violacea</name>
    <dbReference type="NCBI Taxonomy" id="2571746"/>
    <lineage>
        <taxon>Bacteria</taxon>
        <taxon>Pseudomonadati</taxon>
        <taxon>Pseudomonadota</taxon>
        <taxon>Betaproteobacteria</taxon>
        <taxon>Burkholderiales</taxon>
        <taxon>Burkholderiaceae</taxon>
        <taxon>Trinickia</taxon>
    </lineage>
</organism>
<dbReference type="Pfam" id="PF12697">
    <property type="entry name" value="Abhydrolase_6"/>
    <property type="match status" value="1"/>
</dbReference>
<gene>
    <name evidence="3" type="ORF">FAZ95_29870</name>
</gene>
<protein>
    <submittedName>
        <fullName evidence="3">Alpha/beta hydrolase</fullName>
    </submittedName>
</protein>
<dbReference type="OrthoDB" id="6117067at2"/>
<dbReference type="Gene3D" id="3.40.50.1820">
    <property type="entry name" value="alpha/beta hydrolase"/>
    <property type="match status" value="1"/>
</dbReference>
<evidence type="ECO:0000313" key="4">
    <source>
        <dbReference type="Proteomes" id="UP000298656"/>
    </source>
</evidence>
<dbReference type="SUPFAM" id="SSF53474">
    <property type="entry name" value="alpha/beta-Hydrolases"/>
    <property type="match status" value="1"/>
</dbReference>
<evidence type="ECO:0000259" key="2">
    <source>
        <dbReference type="Pfam" id="PF12697"/>
    </source>
</evidence>
<dbReference type="EMBL" id="CP040078">
    <property type="protein sequence ID" value="QCP54912.1"/>
    <property type="molecule type" value="Genomic_DNA"/>
</dbReference>
<evidence type="ECO:0000313" key="3">
    <source>
        <dbReference type="EMBL" id="QCP54912.1"/>
    </source>
</evidence>
<keyword evidence="1 3" id="KW-0378">Hydrolase</keyword>
<dbReference type="InterPro" id="IPR050266">
    <property type="entry name" value="AB_hydrolase_sf"/>
</dbReference>
<dbReference type="InterPro" id="IPR029058">
    <property type="entry name" value="AB_hydrolase_fold"/>
</dbReference>
<reference evidence="3 4" key="1">
    <citation type="submission" date="2019-05" db="EMBL/GenBank/DDBJ databases">
        <title>Burkholderia sp. DHOD12, isolated from subtropical forest soil.</title>
        <authorList>
            <person name="Gao Z.-H."/>
            <person name="Qiu L.-H."/>
        </authorList>
    </citation>
    <scope>NUCLEOTIDE SEQUENCE [LARGE SCALE GENOMIC DNA]</scope>
    <source>
        <strain evidence="3 4">DHOD12</strain>
    </source>
</reference>
<dbReference type="RefSeq" id="WP_137337670.1">
    <property type="nucleotide sequence ID" value="NZ_CP040078.1"/>
</dbReference>
<dbReference type="Proteomes" id="UP000298656">
    <property type="component" value="Chromosome 2"/>
</dbReference>
<dbReference type="PANTHER" id="PTHR43798">
    <property type="entry name" value="MONOACYLGLYCEROL LIPASE"/>
    <property type="match status" value="1"/>
</dbReference>
<feature type="domain" description="AB hydrolase-1" evidence="2">
    <location>
        <begin position="12"/>
        <end position="250"/>
    </location>
</feature>